<protein>
    <submittedName>
        <fullName evidence="3">Uncharacterized protein</fullName>
    </submittedName>
</protein>
<keyword evidence="2" id="KW-0472">Membrane</keyword>
<keyword evidence="1" id="KW-0175">Coiled coil</keyword>
<dbReference type="EMBL" id="JARKIK010001087">
    <property type="protein sequence ID" value="KAK8719926.1"/>
    <property type="molecule type" value="Genomic_DNA"/>
</dbReference>
<comment type="caution">
    <text evidence="3">The sequence shown here is derived from an EMBL/GenBank/DDBJ whole genome shotgun (WGS) entry which is preliminary data.</text>
</comment>
<evidence type="ECO:0000256" key="2">
    <source>
        <dbReference type="SAM" id="Phobius"/>
    </source>
</evidence>
<keyword evidence="2" id="KW-0812">Transmembrane</keyword>
<dbReference type="Proteomes" id="UP001445076">
    <property type="component" value="Unassembled WGS sequence"/>
</dbReference>
<evidence type="ECO:0000256" key="1">
    <source>
        <dbReference type="SAM" id="Coils"/>
    </source>
</evidence>
<feature type="transmembrane region" description="Helical" evidence="2">
    <location>
        <begin position="141"/>
        <end position="159"/>
    </location>
</feature>
<evidence type="ECO:0000313" key="4">
    <source>
        <dbReference type="Proteomes" id="UP001445076"/>
    </source>
</evidence>
<proteinExistence type="predicted"/>
<organism evidence="3 4">
    <name type="scientific">Cherax quadricarinatus</name>
    <name type="common">Australian red claw crayfish</name>
    <dbReference type="NCBI Taxonomy" id="27406"/>
    <lineage>
        <taxon>Eukaryota</taxon>
        <taxon>Metazoa</taxon>
        <taxon>Ecdysozoa</taxon>
        <taxon>Arthropoda</taxon>
        <taxon>Crustacea</taxon>
        <taxon>Multicrustacea</taxon>
        <taxon>Malacostraca</taxon>
        <taxon>Eumalacostraca</taxon>
        <taxon>Eucarida</taxon>
        <taxon>Decapoda</taxon>
        <taxon>Pleocyemata</taxon>
        <taxon>Astacidea</taxon>
        <taxon>Parastacoidea</taxon>
        <taxon>Parastacidae</taxon>
        <taxon>Cherax</taxon>
    </lineage>
</organism>
<feature type="transmembrane region" description="Helical" evidence="2">
    <location>
        <begin position="18"/>
        <end position="36"/>
    </location>
</feature>
<reference evidence="3 4" key="1">
    <citation type="journal article" date="2024" name="BMC Genomics">
        <title>Genome assembly of redclaw crayfish (Cherax quadricarinatus) provides insights into its immune adaptation and hypoxia tolerance.</title>
        <authorList>
            <person name="Liu Z."/>
            <person name="Zheng J."/>
            <person name="Li H."/>
            <person name="Fang K."/>
            <person name="Wang S."/>
            <person name="He J."/>
            <person name="Zhou D."/>
            <person name="Weng S."/>
            <person name="Chi M."/>
            <person name="Gu Z."/>
            <person name="He J."/>
            <person name="Li F."/>
            <person name="Wang M."/>
        </authorList>
    </citation>
    <scope>NUCLEOTIDE SEQUENCE [LARGE SCALE GENOMIC DNA]</scope>
    <source>
        <strain evidence="3">ZL_2023a</strain>
    </source>
</reference>
<dbReference type="AlphaFoldDB" id="A0AAW0VSU7"/>
<feature type="non-terminal residue" evidence="3">
    <location>
        <position position="1"/>
    </location>
</feature>
<sequence>RVIISSKDLSMDSYTKEMYLVVLATLFIFVGVWCFFDEWVQELELDRTQLQQEVQEASWACESLAERMCGIPGMGIIVNCDRYTPLEVPGSQVSPWWAPNSWPLLGIMFRWYQASSDVKELEIVLKEIKESCQDNSSSQQMLVLLRVIVTALMVLYFILQCFRRIIQKILIVSSSSNTVVSGELVPATADDAGTS</sequence>
<feature type="coiled-coil region" evidence="1">
    <location>
        <begin position="40"/>
        <end position="67"/>
    </location>
</feature>
<keyword evidence="2" id="KW-1133">Transmembrane helix</keyword>
<keyword evidence="4" id="KW-1185">Reference proteome</keyword>
<gene>
    <name evidence="3" type="ORF">OTU49_017507</name>
</gene>
<accession>A0AAW0VSU7</accession>
<name>A0AAW0VSU7_CHEQU</name>
<evidence type="ECO:0000313" key="3">
    <source>
        <dbReference type="EMBL" id="KAK8719926.1"/>
    </source>
</evidence>